<organism evidence="7 8">
    <name type="scientific">Hufsiella arboris</name>
    <dbReference type="NCBI Taxonomy" id="2695275"/>
    <lineage>
        <taxon>Bacteria</taxon>
        <taxon>Pseudomonadati</taxon>
        <taxon>Bacteroidota</taxon>
        <taxon>Sphingobacteriia</taxon>
        <taxon>Sphingobacteriales</taxon>
        <taxon>Sphingobacteriaceae</taxon>
        <taxon>Hufsiella</taxon>
    </lineage>
</organism>
<dbReference type="EMBL" id="WVHT01000004">
    <property type="protein sequence ID" value="MXV51387.1"/>
    <property type="molecule type" value="Genomic_DNA"/>
</dbReference>
<dbReference type="GO" id="GO:0005829">
    <property type="term" value="C:cytosol"/>
    <property type="evidence" value="ECO:0007669"/>
    <property type="project" value="TreeGrafter"/>
</dbReference>
<dbReference type="GO" id="GO:0009383">
    <property type="term" value="F:rRNA (cytosine-C5-)-methyltransferase activity"/>
    <property type="evidence" value="ECO:0007669"/>
    <property type="project" value="TreeGrafter"/>
</dbReference>
<dbReference type="PANTHER" id="PTHR22807">
    <property type="entry name" value="NOP2 YEAST -RELATED NOL1/NOP2/FMU SUN DOMAIN-CONTAINING"/>
    <property type="match status" value="1"/>
</dbReference>
<dbReference type="GO" id="GO:0070475">
    <property type="term" value="P:rRNA base methylation"/>
    <property type="evidence" value="ECO:0007669"/>
    <property type="project" value="TreeGrafter"/>
</dbReference>
<dbReference type="PRINTS" id="PR02008">
    <property type="entry name" value="RCMTFAMILY"/>
</dbReference>
<keyword evidence="8" id="KW-1185">Reference proteome</keyword>
<protein>
    <submittedName>
        <fullName evidence="7">RsmB/NOP family class I SAM-dependent RNA methyltransferase</fullName>
    </submittedName>
</protein>
<name>A0A7K1Y9X2_9SPHI</name>
<evidence type="ECO:0000256" key="5">
    <source>
        <dbReference type="PROSITE-ProRule" id="PRU01023"/>
    </source>
</evidence>
<dbReference type="PROSITE" id="PS51686">
    <property type="entry name" value="SAM_MT_RSMB_NOP"/>
    <property type="match status" value="1"/>
</dbReference>
<evidence type="ECO:0000313" key="8">
    <source>
        <dbReference type="Proteomes" id="UP000466586"/>
    </source>
</evidence>
<sequence>MPLAKFLPVYFRANKQMGSSDRRTTSRLLYNYFRIGNACVDLPVEERLFISEFLCNQSSEFLEYFKPELHQLIAFPINQKIDYLEKTCGFKLDEVFPLNGSLSKSIDRGAFLESIFVQPDLFIRINPGKEKFVIAKLEQAETIFAKESEQTLRLPNGTKLDSIFEDSQDGLFEIQDLSSQRTGEHFQPNKWEAWWDACAASGGKSLLLYSQEPTVKLLVSDIRESVLNNLDKRFADAGLLKFQKKQLDLLKNVDPELHHYEFDGVILDAPCTGSGTWGRTPEMISQFEDHRISFFQSLQKGISANVVKYLKPGKPLIYITCSVFKEENEEVVSYLETLGLTLEKSEILKGYAEKADTMFVARLVKNKD</sequence>
<dbReference type="PANTHER" id="PTHR22807:SF61">
    <property type="entry name" value="NOL1_NOP2_SUN FAMILY PROTEIN _ ANTITERMINATION NUSB DOMAIN-CONTAINING PROTEIN"/>
    <property type="match status" value="1"/>
</dbReference>
<evidence type="ECO:0000256" key="1">
    <source>
        <dbReference type="ARBA" id="ARBA00022603"/>
    </source>
</evidence>
<dbReference type="InterPro" id="IPR001678">
    <property type="entry name" value="MeTrfase_RsmB-F_NOP2_dom"/>
</dbReference>
<feature type="active site" description="Nucleophile" evidence="5">
    <location>
        <position position="321"/>
    </location>
</feature>
<evidence type="ECO:0000256" key="2">
    <source>
        <dbReference type="ARBA" id="ARBA00022679"/>
    </source>
</evidence>
<feature type="binding site" evidence="5">
    <location>
        <position position="221"/>
    </location>
    <ligand>
        <name>S-adenosyl-L-methionine</name>
        <dbReference type="ChEBI" id="CHEBI:59789"/>
    </ligand>
</feature>
<reference evidence="7 8" key="1">
    <citation type="submission" date="2019-11" db="EMBL/GenBank/DDBJ databases">
        <title>Pedobacter sp. HMF7647 Genome sequencing and assembly.</title>
        <authorList>
            <person name="Kang H."/>
            <person name="Kim H."/>
            <person name="Joh K."/>
        </authorList>
    </citation>
    <scope>NUCLEOTIDE SEQUENCE [LARGE SCALE GENOMIC DNA]</scope>
    <source>
        <strain evidence="7 8">HMF7647</strain>
    </source>
</reference>
<feature type="domain" description="SAM-dependent MTase RsmB/NOP-type" evidence="6">
    <location>
        <begin position="98"/>
        <end position="368"/>
    </location>
</feature>
<dbReference type="InterPro" id="IPR023267">
    <property type="entry name" value="RCMT"/>
</dbReference>
<dbReference type="GO" id="GO:0003723">
    <property type="term" value="F:RNA binding"/>
    <property type="evidence" value="ECO:0007669"/>
    <property type="project" value="UniProtKB-UniRule"/>
</dbReference>
<comment type="caution">
    <text evidence="5">Lacks conserved residue(s) required for the propagation of feature annotation.</text>
</comment>
<dbReference type="Pfam" id="PF01189">
    <property type="entry name" value="Methyltr_RsmB-F"/>
    <property type="match status" value="1"/>
</dbReference>
<keyword evidence="1 5" id="KW-0489">Methyltransferase</keyword>
<accession>A0A7K1Y9X2</accession>
<comment type="similarity">
    <text evidence="5">Belongs to the class I-like SAM-binding methyltransferase superfamily. RsmB/NOP family.</text>
</comment>
<dbReference type="Gene3D" id="3.40.50.150">
    <property type="entry name" value="Vaccinia Virus protein VP39"/>
    <property type="match status" value="1"/>
</dbReference>
<comment type="caution">
    <text evidence="7">The sequence shown here is derived from an EMBL/GenBank/DDBJ whole genome shotgun (WGS) entry which is preliminary data.</text>
</comment>
<dbReference type="AlphaFoldDB" id="A0A7K1Y9X2"/>
<keyword evidence="4 5" id="KW-0694">RNA-binding</keyword>
<proteinExistence type="inferred from homology"/>
<gene>
    <name evidence="7" type="ORF">GS399_10435</name>
</gene>
<evidence type="ECO:0000256" key="4">
    <source>
        <dbReference type="ARBA" id="ARBA00022884"/>
    </source>
</evidence>
<dbReference type="InterPro" id="IPR029063">
    <property type="entry name" value="SAM-dependent_MTases_sf"/>
</dbReference>
<evidence type="ECO:0000259" key="6">
    <source>
        <dbReference type="PROSITE" id="PS51686"/>
    </source>
</evidence>
<keyword evidence="2 5" id="KW-0808">Transferase</keyword>
<dbReference type="Proteomes" id="UP000466586">
    <property type="component" value="Unassembled WGS sequence"/>
</dbReference>
<feature type="binding site" evidence="5">
    <location>
        <position position="268"/>
    </location>
    <ligand>
        <name>S-adenosyl-L-methionine</name>
        <dbReference type="ChEBI" id="CHEBI:59789"/>
    </ligand>
</feature>
<feature type="binding site" evidence="5">
    <location>
        <position position="248"/>
    </location>
    <ligand>
        <name>S-adenosyl-L-methionine</name>
        <dbReference type="ChEBI" id="CHEBI:59789"/>
    </ligand>
</feature>
<keyword evidence="3 5" id="KW-0949">S-adenosyl-L-methionine</keyword>
<dbReference type="SUPFAM" id="SSF53335">
    <property type="entry name" value="S-adenosyl-L-methionine-dependent methyltransferases"/>
    <property type="match status" value="1"/>
</dbReference>
<evidence type="ECO:0000256" key="3">
    <source>
        <dbReference type="ARBA" id="ARBA00022691"/>
    </source>
</evidence>
<dbReference type="InterPro" id="IPR049560">
    <property type="entry name" value="MeTrfase_RsmB-F_NOP2_cat"/>
</dbReference>
<evidence type="ECO:0000313" key="7">
    <source>
        <dbReference type="EMBL" id="MXV51387.1"/>
    </source>
</evidence>